<dbReference type="CDD" id="cd06257">
    <property type="entry name" value="DnaJ"/>
    <property type="match status" value="1"/>
</dbReference>
<dbReference type="InterPro" id="IPR036869">
    <property type="entry name" value="J_dom_sf"/>
</dbReference>
<dbReference type="Pfam" id="PF00226">
    <property type="entry name" value="DnaJ"/>
    <property type="match status" value="1"/>
</dbReference>
<protein>
    <submittedName>
        <fullName evidence="2">DnaJ-domain-containing protein</fullName>
    </submittedName>
</protein>
<dbReference type="PANTHER" id="PTHR24074">
    <property type="entry name" value="CO-CHAPERONE PROTEIN DJLA"/>
    <property type="match status" value="1"/>
</dbReference>
<dbReference type="PRINTS" id="PR00625">
    <property type="entry name" value="JDOMAIN"/>
</dbReference>
<feature type="domain" description="J" evidence="1">
    <location>
        <begin position="11"/>
        <end position="81"/>
    </location>
</feature>
<dbReference type="EMBL" id="ML975388">
    <property type="protein sequence ID" value="KAF1830679.1"/>
    <property type="molecule type" value="Genomic_DNA"/>
</dbReference>
<accession>A0A6A5K135</accession>
<sequence>MSSQPKCPGVCPYIILQVPMHASMEVIRNAWRKQSLKNHPDKLVNAPKVNQLIGEERMKRINNAYEILHDPILRAQHDRVHPPAPQPQTGMI</sequence>
<keyword evidence="3" id="KW-1185">Reference proteome</keyword>
<name>A0A6A5K135_9PLEO</name>
<dbReference type="Gene3D" id="1.10.287.110">
    <property type="entry name" value="DnaJ domain"/>
    <property type="match status" value="1"/>
</dbReference>
<dbReference type="InterPro" id="IPR050817">
    <property type="entry name" value="DjlA_DnaK_co-chaperone"/>
</dbReference>
<feature type="non-terminal residue" evidence="2">
    <location>
        <position position="92"/>
    </location>
</feature>
<proteinExistence type="predicted"/>
<evidence type="ECO:0000313" key="3">
    <source>
        <dbReference type="Proteomes" id="UP000800040"/>
    </source>
</evidence>
<dbReference type="SMART" id="SM00271">
    <property type="entry name" value="DnaJ"/>
    <property type="match status" value="1"/>
</dbReference>
<dbReference type="SUPFAM" id="SSF46565">
    <property type="entry name" value="Chaperone J-domain"/>
    <property type="match status" value="1"/>
</dbReference>
<dbReference type="AlphaFoldDB" id="A0A6A5K135"/>
<organism evidence="2 3">
    <name type="scientific">Decorospora gaudefroyi</name>
    <dbReference type="NCBI Taxonomy" id="184978"/>
    <lineage>
        <taxon>Eukaryota</taxon>
        <taxon>Fungi</taxon>
        <taxon>Dikarya</taxon>
        <taxon>Ascomycota</taxon>
        <taxon>Pezizomycotina</taxon>
        <taxon>Dothideomycetes</taxon>
        <taxon>Pleosporomycetidae</taxon>
        <taxon>Pleosporales</taxon>
        <taxon>Pleosporineae</taxon>
        <taxon>Pleosporaceae</taxon>
        <taxon>Decorospora</taxon>
    </lineage>
</organism>
<evidence type="ECO:0000313" key="2">
    <source>
        <dbReference type="EMBL" id="KAF1830679.1"/>
    </source>
</evidence>
<dbReference type="Proteomes" id="UP000800040">
    <property type="component" value="Unassembled WGS sequence"/>
</dbReference>
<evidence type="ECO:0000259" key="1">
    <source>
        <dbReference type="PROSITE" id="PS50076"/>
    </source>
</evidence>
<gene>
    <name evidence="2" type="ORF">BDW02DRAFT_507011</name>
</gene>
<dbReference type="InterPro" id="IPR001623">
    <property type="entry name" value="DnaJ_domain"/>
</dbReference>
<reference evidence="2" key="1">
    <citation type="submission" date="2020-01" db="EMBL/GenBank/DDBJ databases">
        <authorList>
            <consortium name="DOE Joint Genome Institute"/>
            <person name="Haridas S."/>
            <person name="Albert R."/>
            <person name="Binder M."/>
            <person name="Bloem J."/>
            <person name="Labutti K."/>
            <person name="Salamov A."/>
            <person name="Andreopoulos B."/>
            <person name="Baker S.E."/>
            <person name="Barry K."/>
            <person name="Bills G."/>
            <person name="Bluhm B.H."/>
            <person name="Cannon C."/>
            <person name="Castanera R."/>
            <person name="Culley D.E."/>
            <person name="Daum C."/>
            <person name="Ezra D."/>
            <person name="Gonzalez J.B."/>
            <person name="Henrissat B."/>
            <person name="Kuo A."/>
            <person name="Liang C."/>
            <person name="Lipzen A."/>
            <person name="Lutzoni F."/>
            <person name="Magnuson J."/>
            <person name="Mondo S."/>
            <person name="Nolan M."/>
            <person name="Ohm R."/>
            <person name="Pangilinan J."/>
            <person name="Park H.-J."/>
            <person name="Ramirez L."/>
            <person name="Alfaro M."/>
            <person name="Sun H."/>
            <person name="Tritt A."/>
            <person name="Yoshinaga Y."/>
            <person name="Zwiers L.-H."/>
            <person name="Turgeon B.G."/>
            <person name="Goodwin S.B."/>
            <person name="Spatafora J.W."/>
            <person name="Crous P.W."/>
            <person name="Grigoriev I.V."/>
        </authorList>
    </citation>
    <scope>NUCLEOTIDE SEQUENCE</scope>
    <source>
        <strain evidence="2">P77</strain>
    </source>
</reference>
<dbReference type="OrthoDB" id="10250354at2759"/>
<dbReference type="PROSITE" id="PS50076">
    <property type="entry name" value="DNAJ_2"/>
    <property type="match status" value="1"/>
</dbReference>